<gene>
    <name evidence="8 10" type="primary">rnz</name>
    <name evidence="10" type="ORF">MOO45_03720</name>
</gene>
<evidence type="ECO:0000259" key="9">
    <source>
        <dbReference type="Pfam" id="PF12706"/>
    </source>
</evidence>
<keyword evidence="3 8" id="KW-0540">Nuclease</keyword>
<feature type="binding site" evidence="8">
    <location>
        <position position="141"/>
    </location>
    <ligand>
        <name>Zn(2+)</name>
        <dbReference type="ChEBI" id="CHEBI:29105"/>
        <label>1</label>
        <note>catalytic</note>
    </ligand>
</feature>
<evidence type="ECO:0000256" key="8">
    <source>
        <dbReference type="HAMAP-Rule" id="MF_01818"/>
    </source>
</evidence>
<feature type="binding site" evidence="8">
    <location>
        <position position="270"/>
    </location>
    <ligand>
        <name>Zn(2+)</name>
        <dbReference type="ChEBI" id="CHEBI:29105"/>
        <label>2</label>
        <note>catalytic</note>
    </ligand>
</feature>
<dbReference type="NCBIfam" id="TIGR02651">
    <property type="entry name" value="RNase_Z"/>
    <property type="match status" value="1"/>
</dbReference>
<evidence type="ECO:0000256" key="7">
    <source>
        <dbReference type="ARBA" id="ARBA00022833"/>
    </source>
</evidence>
<evidence type="ECO:0000256" key="6">
    <source>
        <dbReference type="ARBA" id="ARBA00022801"/>
    </source>
</evidence>
<dbReference type="InterPro" id="IPR036866">
    <property type="entry name" value="RibonucZ/Hydroxyglut_hydro"/>
</dbReference>
<dbReference type="Pfam" id="PF23023">
    <property type="entry name" value="Anti-Pycsar_Apyc1"/>
    <property type="match status" value="1"/>
</dbReference>
<dbReference type="Proteomes" id="UP000831495">
    <property type="component" value="Chromosome"/>
</dbReference>
<dbReference type="Gene3D" id="3.60.15.10">
    <property type="entry name" value="Ribonuclease Z/Hydroxyacylglutathione hydrolase-like"/>
    <property type="match status" value="1"/>
</dbReference>
<feature type="binding site" evidence="8">
    <location>
        <position position="212"/>
    </location>
    <ligand>
        <name>Zn(2+)</name>
        <dbReference type="ChEBI" id="CHEBI:29105"/>
        <label>2</label>
        <note>catalytic</note>
    </ligand>
</feature>
<accession>A0ABY4PAY4</accession>
<dbReference type="PANTHER" id="PTHR46018:SF2">
    <property type="entry name" value="ZINC PHOSPHODIESTERASE ELAC PROTEIN 1"/>
    <property type="match status" value="1"/>
</dbReference>
<dbReference type="HAMAP" id="MF_01818">
    <property type="entry name" value="RNase_Z_BN"/>
    <property type="match status" value="1"/>
</dbReference>
<feature type="binding site" evidence="8">
    <location>
        <position position="63"/>
    </location>
    <ligand>
        <name>Zn(2+)</name>
        <dbReference type="ChEBI" id="CHEBI:29105"/>
        <label>1</label>
        <note>catalytic</note>
    </ligand>
</feature>
<keyword evidence="5 8" id="KW-0255">Endonuclease</keyword>
<evidence type="ECO:0000256" key="2">
    <source>
        <dbReference type="ARBA" id="ARBA00022694"/>
    </source>
</evidence>
<keyword evidence="11" id="KW-1185">Reference proteome</keyword>
<dbReference type="CDD" id="cd07717">
    <property type="entry name" value="RNaseZ_ZiPD-like_MBL-fold"/>
    <property type="match status" value="1"/>
</dbReference>
<name>A0ABY4PAY4_9LACO</name>
<reference evidence="10" key="1">
    <citation type="journal article" date="2022" name="Int. J. Syst. Evol. Microbiol.">
        <title>Apilactobacillus apisilvae sp. nov., Nicolia spurrieriana gen. nov. sp. nov., Bombilactobacillus folatiphilus sp. nov. and Bombilactobacillus thymidiniphilus sp. nov., four new lactic acid bacterial isolates from stingless bees Tetragonula carbonaria and Austroplebeia australis.</title>
        <authorList>
            <person name="Oliphant S.A."/>
            <person name="Watson-Haigh N.S."/>
            <person name="Sumby K.M."/>
            <person name="Gardner J."/>
            <person name="Groom S."/>
            <person name="Jiranek V."/>
        </authorList>
    </citation>
    <scope>NUCLEOTIDE SEQUENCE</scope>
    <source>
        <strain evidence="10">SG4_D2</strain>
    </source>
</reference>
<dbReference type="RefSeq" id="WP_249515040.1">
    <property type="nucleotide sequence ID" value="NZ_CP093366.1"/>
</dbReference>
<evidence type="ECO:0000256" key="3">
    <source>
        <dbReference type="ARBA" id="ARBA00022722"/>
    </source>
</evidence>
<comment type="similarity">
    <text evidence="8">Belongs to the RNase Z family.</text>
</comment>
<feature type="binding site" evidence="8">
    <location>
        <position position="212"/>
    </location>
    <ligand>
        <name>Zn(2+)</name>
        <dbReference type="ChEBI" id="CHEBI:29105"/>
        <label>1</label>
        <note>catalytic</note>
    </ligand>
</feature>
<dbReference type="Pfam" id="PF12706">
    <property type="entry name" value="Lactamase_B_2"/>
    <property type="match status" value="1"/>
</dbReference>
<dbReference type="SUPFAM" id="SSF56281">
    <property type="entry name" value="Metallo-hydrolase/oxidoreductase"/>
    <property type="match status" value="1"/>
</dbReference>
<comment type="subunit">
    <text evidence="1 8">Homodimer.</text>
</comment>
<comment type="function">
    <text evidence="8">Zinc phosphodiesterase, which displays some tRNA 3'-processing endonuclease activity. Probably involved in tRNA maturation, by removing a 3'-trailer from precursor tRNA.</text>
</comment>
<evidence type="ECO:0000313" key="10">
    <source>
        <dbReference type="EMBL" id="UQS82762.1"/>
    </source>
</evidence>
<comment type="catalytic activity">
    <reaction evidence="8">
        <text>Endonucleolytic cleavage of RNA, removing extra 3' nucleotides from tRNA precursor, generating 3' termini of tRNAs. A 3'-hydroxy group is left at the tRNA terminus and a 5'-phosphoryl group is left at the trailer molecule.</text>
        <dbReference type="EC" id="3.1.26.11"/>
    </reaction>
</comment>
<feature type="active site" description="Proton acceptor" evidence="8">
    <location>
        <position position="67"/>
    </location>
</feature>
<dbReference type="EMBL" id="CP093366">
    <property type="protein sequence ID" value="UQS82762.1"/>
    <property type="molecule type" value="Genomic_DNA"/>
</dbReference>
<keyword evidence="2 8" id="KW-0819">tRNA processing</keyword>
<dbReference type="GO" id="GO:0042781">
    <property type="term" value="F:3'-tRNA processing endoribonuclease activity"/>
    <property type="evidence" value="ECO:0007669"/>
    <property type="project" value="UniProtKB-EC"/>
</dbReference>
<sequence length="315" mass="35313">MELEFLGTGAGVPSKGRNLSSLALKLLNERNEIWLFDVGEGTQQQILSTNIRPRKITKIFITHLHGDHLFGLPGLLSSRSFQGGDTPLDLYGPPGIKQYVQTSIALSDSHLGYQIRYHELKDGGIVFEDKTFKISCQQVDHRILCYGYRIEEKPHPGELLMDLLADYHLPNGPILGQLKRGEQVKLADGRVLNGFDFLGPSQSGRIVTIIGDTRYTDASVQLARNADVLVHESTLAGSEKKMAHRHYHSTSAQAAQIAKKAHVQKLLLNHISARYVGHKFYELLNDARKIFPNTYVVKDFDQFEIKLNQQGDDSQ</sequence>
<feature type="binding site" evidence="8">
    <location>
        <position position="68"/>
    </location>
    <ligand>
        <name>Zn(2+)</name>
        <dbReference type="ChEBI" id="CHEBI:29105"/>
        <label>2</label>
        <note>catalytic</note>
    </ligand>
</feature>
<feature type="binding site" evidence="8">
    <location>
        <position position="65"/>
    </location>
    <ligand>
        <name>Zn(2+)</name>
        <dbReference type="ChEBI" id="CHEBI:29105"/>
        <label>1</label>
        <note>catalytic</note>
    </ligand>
</feature>
<protein>
    <recommendedName>
        <fullName evidence="8">Ribonuclease Z</fullName>
        <shortName evidence="8">RNase Z</shortName>
        <ecNumber evidence="8">3.1.26.11</ecNumber>
    </recommendedName>
    <alternativeName>
        <fullName evidence="8">tRNA 3 endonuclease</fullName>
    </alternativeName>
    <alternativeName>
        <fullName evidence="8">tRNase Z</fullName>
    </alternativeName>
</protein>
<dbReference type="NCBIfam" id="NF000801">
    <property type="entry name" value="PRK00055.1-3"/>
    <property type="match status" value="1"/>
</dbReference>
<dbReference type="PANTHER" id="PTHR46018">
    <property type="entry name" value="ZINC PHOSPHODIESTERASE ELAC PROTEIN 1"/>
    <property type="match status" value="1"/>
</dbReference>
<evidence type="ECO:0000313" key="11">
    <source>
        <dbReference type="Proteomes" id="UP000831495"/>
    </source>
</evidence>
<evidence type="ECO:0000256" key="4">
    <source>
        <dbReference type="ARBA" id="ARBA00022723"/>
    </source>
</evidence>
<dbReference type="InterPro" id="IPR001279">
    <property type="entry name" value="Metallo-B-lactamas"/>
</dbReference>
<keyword evidence="6 8" id="KW-0378">Hydrolase</keyword>
<keyword evidence="4 8" id="KW-0479">Metal-binding</keyword>
<comment type="cofactor">
    <cofactor evidence="8">
        <name>Zn(2+)</name>
        <dbReference type="ChEBI" id="CHEBI:29105"/>
    </cofactor>
    <text evidence="8">Binds 2 Zn(2+) ions.</text>
</comment>
<feature type="domain" description="Metallo-beta-lactamase" evidence="9">
    <location>
        <begin position="203"/>
        <end position="271"/>
    </location>
</feature>
<dbReference type="InterPro" id="IPR013471">
    <property type="entry name" value="RNase_Z/BN"/>
</dbReference>
<proteinExistence type="inferred from homology"/>
<evidence type="ECO:0000256" key="5">
    <source>
        <dbReference type="ARBA" id="ARBA00022759"/>
    </source>
</evidence>
<feature type="binding site" evidence="8">
    <location>
        <position position="67"/>
    </location>
    <ligand>
        <name>Zn(2+)</name>
        <dbReference type="ChEBI" id="CHEBI:29105"/>
        <label>2</label>
        <note>catalytic</note>
    </ligand>
</feature>
<dbReference type="EC" id="3.1.26.11" evidence="8"/>
<organism evidence="10 11">
    <name type="scientific">Bombilactobacillus folatiphilus</name>
    <dbReference type="NCBI Taxonomy" id="2923362"/>
    <lineage>
        <taxon>Bacteria</taxon>
        <taxon>Bacillati</taxon>
        <taxon>Bacillota</taxon>
        <taxon>Bacilli</taxon>
        <taxon>Lactobacillales</taxon>
        <taxon>Lactobacillaceae</taxon>
        <taxon>Bombilactobacillus</taxon>
    </lineage>
</organism>
<keyword evidence="7 8" id="KW-0862">Zinc</keyword>
<evidence type="ECO:0000256" key="1">
    <source>
        <dbReference type="ARBA" id="ARBA00011738"/>
    </source>
</evidence>